<keyword evidence="8 9" id="KW-0968">Cytoplasmic vesicle</keyword>
<dbReference type="GO" id="GO:0016192">
    <property type="term" value="P:vesicle-mediated transport"/>
    <property type="evidence" value="ECO:0007669"/>
    <property type="project" value="InterPro"/>
</dbReference>
<evidence type="ECO:0000256" key="9">
    <source>
        <dbReference type="PIRNR" id="PIRNR037094"/>
    </source>
</evidence>
<dbReference type="PROSITE" id="PS50180">
    <property type="entry name" value="GAE"/>
    <property type="match status" value="1"/>
</dbReference>
<dbReference type="Gene3D" id="1.25.10.10">
    <property type="entry name" value="Leucine-rich Repeat Variant"/>
    <property type="match status" value="1"/>
</dbReference>
<evidence type="ECO:0000313" key="12">
    <source>
        <dbReference type="EMBL" id="CAE0467036.1"/>
    </source>
</evidence>
<accession>A0A7S3VAG3</accession>
<dbReference type="SUPFAM" id="SSF49348">
    <property type="entry name" value="Clathrin adaptor appendage domain"/>
    <property type="match status" value="1"/>
</dbReference>
<dbReference type="InterPro" id="IPR011989">
    <property type="entry name" value="ARM-like"/>
</dbReference>
<evidence type="ECO:0000256" key="8">
    <source>
        <dbReference type="ARBA" id="ARBA00023329"/>
    </source>
</evidence>
<dbReference type="InterPro" id="IPR002553">
    <property type="entry name" value="Clathrin/coatomer_adapt-like_N"/>
</dbReference>
<feature type="domain" description="GAE" evidence="11">
    <location>
        <begin position="836"/>
        <end position="957"/>
    </location>
</feature>
<keyword evidence="7 9" id="KW-0472">Membrane</keyword>
<comment type="subcellular location">
    <subcellularLocation>
        <location evidence="1">Cytoplasmic vesicle membrane</location>
    </subcellularLocation>
    <subcellularLocation>
        <location evidence="2">Golgi apparatus</location>
    </subcellularLocation>
</comment>
<evidence type="ECO:0000256" key="1">
    <source>
        <dbReference type="ARBA" id="ARBA00004156"/>
    </source>
</evidence>
<comment type="similarity">
    <text evidence="3 9">Belongs to the adaptor complexes large subunit family.</text>
</comment>
<dbReference type="Pfam" id="PF01602">
    <property type="entry name" value="Adaptin_N"/>
    <property type="match status" value="1"/>
</dbReference>
<dbReference type="PIRSF" id="PIRSF037094">
    <property type="entry name" value="AP1_complex_gamma"/>
    <property type="match status" value="1"/>
</dbReference>
<name>A0A7S3VAG3_9STRA</name>
<dbReference type="InterPro" id="IPR017107">
    <property type="entry name" value="AP1_complex_gsu"/>
</dbReference>
<evidence type="ECO:0000256" key="7">
    <source>
        <dbReference type="ARBA" id="ARBA00023136"/>
    </source>
</evidence>
<feature type="compositionally biased region" description="Polar residues" evidence="10">
    <location>
        <begin position="728"/>
        <end position="740"/>
    </location>
</feature>
<dbReference type="PANTHER" id="PTHR22780">
    <property type="entry name" value="ADAPTIN, ALPHA/GAMMA/EPSILON"/>
    <property type="match status" value="1"/>
</dbReference>
<dbReference type="Gene3D" id="2.60.40.1230">
    <property type="match status" value="1"/>
</dbReference>
<dbReference type="InterPro" id="IPR008153">
    <property type="entry name" value="GAE_dom"/>
</dbReference>
<keyword evidence="5 9" id="KW-0653">Protein transport</keyword>
<keyword evidence="4 9" id="KW-0813">Transport</keyword>
<organism evidence="12">
    <name type="scientific">Chaetoceros debilis</name>
    <dbReference type="NCBI Taxonomy" id="122233"/>
    <lineage>
        <taxon>Eukaryota</taxon>
        <taxon>Sar</taxon>
        <taxon>Stramenopiles</taxon>
        <taxon>Ochrophyta</taxon>
        <taxon>Bacillariophyta</taxon>
        <taxon>Coscinodiscophyceae</taxon>
        <taxon>Chaetocerotophycidae</taxon>
        <taxon>Chaetocerotales</taxon>
        <taxon>Chaetocerotaceae</taxon>
        <taxon>Chaetoceros</taxon>
    </lineage>
</organism>
<evidence type="ECO:0000259" key="11">
    <source>
        <dbReference type="PROSITE" id="PS50180"/>
    </source>
</evidence>
<dbReference type="InterPro" id="IPR050840">
    <property type="entry name" value="Adaptor_Complx_Large_Subunit"/>
</dbReference>
<evidence type="ECO:0000256" key="3">
    <source>
        <dbReference type="ARBA" id="ARBA00006613"/>
    </source>
</evidence>
<feature type="region of interest" description="Disordered" evidence="10">
    <location>
        <begin position="683"/>
        <end position="740"/>
    </location>
</feature>
<reference evidence="12" key="1">
    <citation type="submission" date="2021-01" db="EMBL/GenBank/DDBJ databases">
        <authorList>
            <person name="Corre E."/>
            <person name="Pelletier E."/>
            <person name="Niang G."/>
            <person name="Scheremetjew M."/>
            <person name="Finn R."/>
            <person name="Kale V."/>
            <person name="Holt S."/>
            <person name="Cochrane G."/>
            <person name="Meng A."/>
            <person name="Brown T."/>
            <person name="Cohen L."/>
        </authorList>
    </citation>
    <scope>NUCLEOTIDE SEQUENCE</scope>
    <source>
        <strain evidence="12">MM31A-1</strain>
    </source>
</reference>
<dbReference type="AlphaFoldDB" id="A0A7S3VAG3"/>
<dbReference type="GO" id="GO:0030121">
    <property type="term" value="C:AP-1 adaptor complex"/>
    <property type="evidence" value="ECO:0007669"/>
    <property type="project" value="InterPro"/>
</dbReference>
<proteinExistence type="inferred from homology"/>
<dbReference type="InterPro" id="IPR008152">
    <property type="entry name" value="Clathrin_a/b/g-adaptin_app_Ig"/>
</dbReference>
<dbReference type="InterPro" id="IPR013041">
    <property type="entry name" value="Clathrin_app_Ig-like_sf"/>
</dbReference>
<evidence type="ECO:0000256" key="2">
    <source>
        <dbReference type="ARBA" id="ARBA00004555"/>
    </source>
</evidence>
<dbReference type="EMBL" id="HBIO01015404">
    <property type="protein sequence ID" value="CAE0467036.1"/>
    <property type="molecule type" value="Transcribed_RNA"/>
</dbReference>
<dbReference type="GO" id="GO:0006886">
    <property type="term" value="P:intracellular protein transport"/>
    <property type="evidence" value="ECO:0007669"/>
    <property type="project" value="UniProtKB-UniRule"/>
</dbReference>
<dbReference type="SMART" id="SM00809">
    <property type="entry name" value="Alpha_adaptinC2"/>
    <property type="match status" value="1"/>
</dbReference>
<evidence type="ECO:0000256" key="10">
    <source>
        <dbReference type="SAM" id="MobiDB-lite"/>
    </source>
</evidence>
<dbReference type="SUPFAM" id="SSF48371">
    <property type="entry name" value="ARM repeat"/>
    <property type="match status" value="1"/>
</dbReference>
<dbReference type="InterPro" id="IPR016024">
    <property type="entry name" value="ARM-type_fold"/>
</dbReference>
<sequence>MKFPTVSLKLRDLIRKVRACKTAAEERAVIAKESAMIRTAIREEQAHFRHRNVAKLLFMHMLGYPTHFGQLECIKLIASNHFPEKRIGYLGMMLLLSEQADVLMLATNALKNDLNSDNKFVSGLALCAIGNLATSDMSRDLAPEVDKHLKSSQPYLRKKACLAMARCLTKCPEMVEDFVDRVVTLLKDRSHGVLISVVQLMTQVLIVEQMNQEMGYDEGYDEDYGTPCQDAFIKLVPSLVKLMRNVIGGGYAANDAGGVSDVFLQTHVLTLLRLLGAGNEAASEEMNDVLAQVATNTETSKNSGNAILYECVQTIMGVESDDGLRVLAVNILGRFLLNRDNNIRYVALNTLSKCVMEEKRAVQNDTLAMTDGAHNAASALQKHRNTIVDCLKDPDVSIRQRALELIYHLVNSDNVETLTAELLNYLVLCPRENRSDICTRILRVVEKYSPNDRWRVDTLITMLTIAGRESARAVQSASIIYISRTTEDIRAYATHKLLKAIRDDDGTQKGLLVVGIWCIGEYGDLLMKPYNYTPSSSTGVADLTGAMGGSSSSVSFAANDAASIVATIEEVIDRHMCPEEVKQHSLTAFTKLSERFANSGDSVTLSKLQELVQKNSKSHVLELQLRSCEYDALINAMKGVKVSSGDDDIFGAGGGELSAGVVTAAKEALARMPVVDISVMQKQRTSGYGRGGDDDSVGGLDTKKIAVPESNGGGDLEDLEDIFGGGDASSSQPMQASTSQNAIVSNGISAAAEPAPASDMDLLSDIFSAPTPVPAAPSMNGGAHDPFGAVAPSQPQPPAAPIDAFAPTPMTNGNGMMNGGMDDILGAPAPVAPPAPENIIVPACSHGGLFIEFECTKPEPMDTQKSTLVAKFKNTNNAPIHGLNLQCAVPKYVIMEMTPPTSTTVPVSGVNGASEVTQTITVTNKKLGEKNLMLKLKLGFTANGAKVDHMATVSGFPAGQF</sequence>
<dbReference type="Pfam" id="PF02883">
    <property type="entry name" value="Alpha_adaptinC2"/>
    <property type="match status" value="1"/>
</dbReference>
<keyword evidence="6 9" id="KW-0333">Golgi apparatus</keyword>
<protein>
    <recommendedName>
        <fullName evidence="9">AP-1 complex subunit gamma</fullName>
    </recommendedName>
</protein>
<gene>
    <name evidence="12" type="ORF">CDEB00056_LOCUS11888</name>
</gene>
<evidence type="ECO:0000256" key="6">
    <source>
        <dbReference type="ARBA" id="ARBA00023034"/>
    </source>
</evidence>
<evidence type="ECO:0000256" key="4">
    <source>
        <dbReference type="ARBA" id="ARBA00022448"/>
    </source>
</evidence>
<evidence type="ECO:0000256" key="5">
    <source>
        <dbReference type="ARBA" id="ARBA00022927"/>
    </source>
</evidence>